<sequence>MSRLSLTTAALVVLSIGSVLACQPGAAGFQARNPNIRCLQCQPIHIQPGCDPNFHDSQFACAFPTVVYNVARPKTCARATIYCNSVDFQPSNAQILAKVFDLTTNETVWIPFGPIKLYHTYTTIECGDGAGWKVETTADQVVVQPLFIRCAHSALVKGNAIDQKVVDVLEGSGEQ</sequence>
<evidence type="ECO:0000313" key="4">
    <source>
        <dbReference type="Proteomes" id="UP000095284"/>
    </source>
</evidence>
<dbReference type="WBParaSite" id="BXY_0165000.1">
    <property type="protein sequence ID" value="BXY_0165000.1"/>
    <property type="gene ID" value="BXY_0165000"/>
</dbReference>
<dbReference type="Proteomes" id="UP000095284">
    <property type="component" value="Unplaced"/>
</dbReference>
<reference evidence="6" key="1">
    <citation type="submission" date="2016-11" db="UniProtKB">
        <authorList>
            <consortium name="WormBaseParasite"/>
        </authorList>
    </citation>
    <scope>IDENTIFICATION</scope>
</reference>
<keyword evidence="1" id="KW-0732">Signal</keyword>
<dbReference type="Proteomes" id="UP000659654">
    <property type="component" value="Unassembled WGS sequence"/>
</dbReference>
<dbReference type="AlphaFoldDB" id="A0A1I7RLR5"/>
<feature type="chain" id="PRO_5035359179" evidence="1">
    <location>
        <begin position="22"/>
        <end position="175"/>
    </location>
</feature>
<organism evidence="4 6">
    <name type="scientific">Bursaphelenchus xylophilus</name>
    <name type="common">Pinewood nematode worm</name>
    <name type="synonym">Aphelenchoides xylophilus</name>
    <dbReference type="NCBI Taxonomy" id="6326"/>
    <lineage>
        <taxon>Eukaryota</taxon>
        <taxon>Metazoa</taxon>
        <taxon>Ecdysozoa</taxon>
        <taxon>Nematoda</taxon>
        <taxon>Chromadorea</taxon>
        <taxon>Rhabditida</taxon>
        <taxon>Tylenchina</taxon>
        <taxon>Tylenchomorpha</taxon>
        <taxon>Aphelenchoidea</taxon>
        <taxon>Aphelenchoididae</taxon>
        <taxon>Bursaphelenchus</taxon>
    </lineage>
</organism>
<proteinExistence type="predicted"/>
<name>A0A1I7RLR5_BURXY</name>
<evidence type="ECO:0000313" key="3">
    <source>
        <dbReference type="EMBL" id="CAG9082659.1"/>
    </source>
</evidence>
<evidence type="ECO:0000313" key="5">
    <source>
        <dbReference type="Proteomes" id="UP000659654"/>
    </source>
</evidence>
<evidence type="ECO:0000313" key="6">
    <source>
        <dbReference type="WBParaSite" id="BXY_0165000.1"/>
    </source>
</evidence>
<evidence type="ECO:0000256" key="1">
    <source>
        <dbReference type="SAM" id="SignalP"/>
    </source>
</evidence>
<dbReference type="PROSITE" id="PS51257">
    <property type="entry name" value="PROKAR_LIPOPROTEIN"/>
    <property type="match status" value="1"/>
</dbReference>
<dbReference type="Proteomes" id="UP000582659">
    <property type="component" value="Unassembled WGS sequence"/>
</dbReference>
<dbReference type="EMBL" id="CAJFDI010000001">
    <property type="protein sequence ID" value="CAD5208728.1"/>
    <property type="molecule type" value="Genomic_DNA"/>
</dbReference>
<reference evidence="3" key="2">
    <citation type="submission" date="2020-08" db="EMBL/GenBank/DDBJ databases">
        <authorList>
            <person name="Kikuchi T."/>
        </authorList>
    </citation>
    <scope>NUCLEOTIDE SEQUENCE</scope>
    <source>
        <strain evidence="2">Ka4C1</strain>
    </source>
</reference>
<protein>
    <submittedName>
        <fullName evidence="2">(pine wood nematode) hypothetical protein</fullName>
    </submittedName>
</protein>
<feature type="signal peptide" evidence="1">
    <location>
        <begin position="1"/>
        <end position="21"/>
    </location>
</feature>
<gene>
    <name evidence="2" type="ORF">BXYJ_LOCUS964</name>
</gene>
<dbReference type="EMBL" id="CAJFCV020000001">
    <property type="protein sequence ID" value="CAG9082659.1"/>
    <property type="molecule type" value="Genomic_DNA"/>
</dbReference>
<evidence type="ECO:0000313" key="2">
    <source>
        <dbReference type="EMBL" id="CAD5208728.1"/>
    </source>
</evidence>
<keyword evidence="5" id="KW-1185">Reference proteome</keyword>
<accession>A0A1I7RLR5</accession>